<organism evidence="2 3">
    <name type="scientific">Arenimonas fontis</name>
    <dbReference type="NCBI Taxonomy" id="2608255"/>
    <lineage>
        <taxon>Bacteria</taxon>
        <taxon>Pseudomonadati</taxon>
        <taxon>Pseudomonadota</taxon>
        <taxon>Gammaproteobacteria</taxon>
        <taxon>Lysobacterales</taxon>
        <taxon>Lysobacteraceae</taxon>
        <taxon>Arenimonas</taxon>
    </lineage>
</organism>
<dbReference type="SMART" id="SM00530">
    <property type="entry name" value="HTH_XRE"/>
    <property type="match status" value="1"/>
</dbReference>
<gene>
    <name evidence="2" type="ORF">F0415_12250</name>
</gene>
<dbReference type="EMBL" id="VUOD01000016">
    <property type="protein sequence ID" value="KAA2283475.1"/>
    <property type="molecule type" value="Genomic_DNA"/>
</dbReference>
<dbReference type="Proteomes" id="UP000322165">
    <property type="component" value="Unassembled WGS sequence"/>
</dbReference>
<comment type="caution">
    <text evidence="2">The sequence shown here is derived from an EMBL/GenBank/DDBJ whole genome shotgun (WGS) entry which is preliminary data.</text>
</comment>
<protein>
    <submittedName>
        <fullName evidence="2">Helix-turn-helix transcriptional regulator</fullName>
    </submittedName>
</protein>
<feature type="domain" description="HTH cro/C1-type" evidence="1">
    <location>
        <begin position="14"/>
        <end position="50"/>
    </location>
</feature>
<name>A0A5B2Z6J4_9GAMM</name>
<dbReference type="InterPro" id="IPR001387">
    <property type="entry name" value="Cro/C1-type_HTH"/>
</dbReference>
<reference evidence="2 3" key="2">
    <citation type="submission" date="2019-09" db="EMBL/GenBank/DDBJ databases">
        <authorList>
            <person name="Mazur A."/>
        </authorList>
    </citation>
    <scope>NUCLEOTIDE SEQUENCE [LARGE SCALE GENOMIC DNA]</scope>
    <source>
        <strain evidence="2 3">3729k</strain>
    </source>
</reference>
<evidence type="ECO:0000313" key="2">
    <source>
        <dbReference type="EMBL" id="KAA2283475.1"/>
    </source>
</evidence>
<reference evidence="2 3" key="1">
    <citation type="submission" date="2019-09" db="EMBL/GenBank/DDBJ databases">
        <title>Arenimonas chukotkensis sp. nov., a bacterium isolated from Chukotka hot spring, Arctic region, Russia.</title>
        <authorList>
            <person name="Zayulina K.S."/>
            <person name="Prokofeva M.I."/>
            <person name="Elcheninov A.G."/>
            <person name="Novikov A."/>
            <person name="Kochetkova T.V."/>
            <person name="Kublanov I.V."/>
        </authorList>
    </citation>
    <scope>NUCLEOTIDE SEQUENCE [LARGE SCALE GENOMIC DNA]</scope>
    <source>
        <strain evidence="2 3">3729k</strain>
    </source>
</reference>
<sequence>MAITSVGELVKAARNGRSQKEFAAFLGVKQSSVSRYESGKASPPIRVIEQCMQLVHAAKAEDAPTADQLAERIRAALADPDLRQARLALSRLVDAFVSEHAQTRVTRAAPQITGG</sequence>
<dbReference type="PROSITE" id="PS50943">
    <property type="entry name" value="HTH_CROC1"/>
    <property type="match status" value="1"/>
</dbReference>
<proteinExistence type="predicted"/>
<dbReference type="SUPFAM" id="SSF47413">
    <property type="entry name" value="lambda repressor-like DNA-binding domains"/>
    <property type="match status" value="1"/>
</dbReference>
<evidence type="ECO:0000313" key="3">
    <source>
        <dbReference type="Proteomes" id="UP000322165"/>
    </source>
</evidence>
<dbReference type="AlphaFoldDB" id="A0A5B2Z6J4"/>
<evidence type="ECO:0000259" key="1">
    <source>
        <dbReference type="PROSITE" id="PS50943"/>
    </source>
</evidence>
<dbReference type="CDD" id="cd00093">
    <property type="entry name" value="HTH_XRE"/>
    <property type="match status" value="1"/>
</dbReference>
<dbReference type="Gene3D" id="1.10.260.40">
    <property type="entry name" value="lambda repressor-like DNA-binding domains"/>
    <property type="match status" value="1"/>
</dbReference>
<dbReference type="GO" id="GO:0003677">
    <property type="term" value="F:DNA binding"/>
    <property type="evidence" value="ECO:0007669"/>
    <property type="project" value="InterPro"/>
</dbReference>
<dbReference type="Pfam" id="PF01381">
    <property type="entry name" value="HTH_3"/>
    <property type="match status" value="1"/>
</dbReference>
<keyword evidence="3" id="KW-1185">Reference proteome</keyword>
<dbReference type="RefSeq" id="WP_149861508.1">
    <property type="nucleotide sequence ID" value="NZ_VUOD01000016.1"/>
</dbReference>
<dbReference type="InterPro" id="IPR010982">
    <property type="entry name" value="Lambda_DNA-bd_dom_sf"/>
</dbReference>
<accession>A0A5B2Z6J4</accession>